<name>A0A811BRP6_9VIRU</name>
<dbReference type="Gene3D" id="1.25.40.20">
    <property type="entry name" value="Ankyrin repeat-containing domain"/>
    <property type="match status" value="2"/>
</dbReference>
<dbReference type="InterPro" id="IPR036770">
    <property type="entry name" value="Ankyrin_rpt-contain_sf"/>
</dbReference>
<sequence>MSAVDRKRGPASEGPDGPACAVPGRKRRRSDTEHPYAPMPPVEAAPDGGGEVAVVARLEHVPDAAMEAIVDSLDDRDFAACVAASRLFWVCSKAKTRARLLSKTLSPDEAVLLDDPVRVLDYMRRRRGVRFRPRHLCVAAKRGRTDAVRWLVDNAEWQVDDPLTMGLWLADDGAAPIALAAESDVDACYETCRYSGPKCPGDPCPSCKPSRVVDQRRTDGMTIRVPLCLCTVGDAAAKRGHRHALDVLLGACGYGHTDFAVLLAAANGHTGTVEHLLDQSDVAVSLGSWWPDDDIVFQTVRRGRVDLASRVFEAGGRPCSPEVLMHYVPDSTVPWRSRALWADTMDEPNYYPSGGDGGDSDGDSDKEDDDDKQDDGVHDLIGDMGDDEDDDDGVQCTARYSEGQRRRKRQCDKKDYDAYVTMIQVLDSGLIASDKVQRAVDRALAFAVSRGRMALVRLLHERCGARLTDDGVPAGQRHRGHNHNEPVASAAADNDVRMLTYMIGRRGTAVVGPDAMDDAARSGALAALAYLADHSDARPSPRALKRAASAGHAATASFLCLRAPDRCRIGPALRRALAGGHNMVTAVLLEHASAADVRHALQTALGDDRARLCRALSLRGDLRDADLEIPGGDGPTAPTRVALAQRQLLRAQGRGIDAFVACVDKWGRETAAAAYANGAAQDSEACNGKVDFLRVLLRLGLGAASRRAMSSAMFNGHVAIMHILHGHYGDQGPWVGHTLDDAVANGHIEALAFAQQHFAWAWWSADAVDRAAAAGRLNVVRFLHARRSPDRPWCTAAALDGAIHGTHWRVAAFLHAAGARCAPAVIDKALASKRSCCCLWLTPLMEAIRERSLAAS</sequence>
<feature type="compositionally biased region" description="Acidic residues" evidence="1">
    <location>
        <begin position="384"/>
        <end position="393"/>
    </location>
</feature>
<protein>
    <submittedName>
        <fullName evidence="2">Ankyrin repeat domain containing protein</fullName>
    </submittedName>
</protein>
<organism evidence="2 3">
    <name type="scientific">Pandoravirus japonicus</name>
    <dbReference type="NCBI Taxonomy" id="2823154"/>
    <lineage>
        <taxon>Viruses</taxon>
        <taxon>Pandoravirus</taxon>
    </lineage>
</organism>
<evidence type="ECO:0000313" key="3">
    <source>
        <dbReference type="Proteomes" id="UP001253637"/>
    </source>
</evidence>
<feature type="compositionally biased region" description="Acidic residues" evidence="1">
    <location>
        <begin position="358"/>
        <end position="373"/>
    </location>
</feature>
<proteinExistence type="predicted"/>
<accession>A0A811BRP6</accession>
<reference evidence="2" key="1">
    <citation type="submission" date="2021-04" db="EMBL/GenBank/DDBJ databases">
        <title>Draft Genome Sequence of Pandoravirus japonicus, Isolated from the Sabaishi River of Niigata, Japan.</title>
        <authorList>
            <person name="Hosokawa N."/>
            <person name="Takahashi H."/>
            <person name="Aoki K."/>
            <person name="Takemura M."/>
        </authorList>
    </citation>
    <scope>NUCLEOTIDE SEQUENCE</scope>
</reference>
<dbReference type="PANTHER" id="PTHR46586:SF3">
    <property type="entry name" value="ANKYRIN REPEAT-CONTAINING PROTEIN"/>
    <property type="match status" value="1"/>
</dbReference>
<dbReference type="PANTHER" id="PTHR46586">
    <property type="entry name" value="ANKYRIN REPEAT-CONTAINING PROTEIN"/>
    <property type="match status" value="1"/>
</dbReference>
<dbReference type="EMBL" id="LC625835">
    <property type="protein sequence ID" value="BCU03817.1"/>
    <property type="molecule type" value="Genomic_DNA"/>
</dbReference>
<evidence type="ECO:0000256" key="1">
    <source>
        <dbReference type="SAM" id="MobiDB-lite"/>
    </source>
</evidence>
<feature type="compositionally biased region" description="Basic and acidic residues" evidence="1">
    <location>
        <begin position="1"/>
        <end position="10"/>
    </location>
</feature>
<feature type="region of interest" description="Disordered" evidence="1">
    <location>
        <begin position="346"/>
        <end position="408"/>
    </location>
</feature>
<dbReference type="Proteomes" id="UP001253637">
    <property type="component" value="Segment"/>
</dbReference>
<evidence type="ECO:0000313" key="2">
    <source>
        <dbReference type="EMBL" id="BCU03817.1"/>
    </source>
</evidence>
<dbReference type="InterPro" id="IPR052050">
    <property type="entry name" value="SecEffector_AnkRepeat"/>
</dbReference>
<feature type="region of interest" description="Disordered" evidence="1">
    <location>
        <begin position="1"/>
        <end position="48"/>
    </location>
</feature>